<dbReference type="SUPFAM" id="SSF49299">
    <property type="entry name" value="PKD domain"/>
    <property type="match status" value="1"/>
</dbReference>
<dbReference type="Gene3D" id="2.60.40.10">
    <property type="entry name" value="Immunoglobulins"/>
    <property type="match status" value="4"/>
</dbReference>
<evidence type="ECO:0000313" key="2">
    <source>
        <dbReference type="EMBL" id="VDN58436.1"/>
    </source>
</evidence>
<dbReference type="WBParaSite" id="DME_0000452601-mRNA-1">
    <property type="protein sequence ID" value="DME_0000452601-mRNA-1"/>
    <property type="gene ID" value="DME_0000452601"/>
</dbReference>
<dbReference type="Pfam" id="PF22352">
    <property type="entry name" value="K319L-like_PKD"/>
    <property type="match status" value="3"/>
</dbReference>
<dbReference type="InterPro" id="IPR022409">
    <property type="entry name" value="PKD/Chitinase_dom"/>
</dbReference>
<dbReference type="PANTHER" id="PTHR46182:SF2">
    <property type="entry name" value="FI19480P1"/>
    <property type="match status" value="1"/>
</dbReference>
<name>A0A0N4UBF0_DRAME</name>
<dbReference type="GO" id="GO:0016020">
    <property type="term" value="C:membrane"/>
    <property type="evidence" value="ECO:0007669"/>
    <property type="project" value="TreeGrafter"/>
</dbReference>
<dbReference type="GO" id="GO:0031410">
    <property type="term" value="C:cytoplasmic vesicle"/>
    <property type="evidence" value="ECO:0007669"/>
    <property type="project" value="TreeGrafter"/>
</dbReference>
<evidence type="ECO:0000313" key="5">
    <source>
        <dbReference type="WBParaSite" id="DME_0000452601-mRNA-1"/>
    </source>
</evidence>
<evidence type="ECO:0000313" key="3">
    <source>
        <dbReference type="Proteomes" id="UP000038040"/>
    </source>
</evidence>
<dbReference type="STRING" id="318479.A0A0N4UBF0"/>
<dbReference type="EMBL" id="UYYG01001168">
    <property type="protein sequence ID" value="VDN58436.1"/>
    <property type="molecule type" value="Genomic_DNA"/>
</dbReference>
<reference evidence="2 4" key="2">
    <citation type="submission" date="2018-11" db="EMBL/GenBank/DDBJ databases">
        <authorList>
            <consortium name="Pathogen Informatics"/>
        </authorList>
    </citation>
    <scope>NUCLEOTIDE SEQUENCE [LARGE SCALE GENOMIC DNA]</scope>
</reference>
<dbReference type="Proteomes" id="UP000274756">
    <property type="component" value="Unassembled WGS sequence"/>
</dbReference>
<dbReference type="PANTHER" id="PTHR46182">
    <property type="entry name" value="FI19480P1"/>
    <property type="match status" value="1"/>
</dbReference>
<feature type="domain" description="PKD/Chitinase" evidence="1">
    <location>
        <begin position="334"/>
        <end position="431"/>
    </location>
</feature>
<feature type="domain" description="PKD/Chitinase" evidence="1">
    <location>
        <begin position="233"/>
        <end position="328"/>
    </location>
</feature>
<feature type="domain" description="PKD/Chitinase" evidence="1">
    <location>
        <begin position="442"/>
        <end position="527"/>
    </location>
</feature>
<dbReference type="InterPro" id="IPR035986">
    <property type="entry name" value="PKD_dom_sf"/>
</dbReference>
<protein>
    <submittedName>
        <fullName evidence="5">REJ domain-containing protein</fullName>
    </submittedName>
</protein>
<accession>A0A0N4UBF0</accession>
<dbReference type="InterPro" id="IPR013783">
    <property type="entry name" value="Ig-like_fold"/>
</dbReference>
<dbReference type="OrthoDB" id="536372at2759"/>
<sequence>MVGVKGLNCICSEGFIRSKSGDCILLSKTAEENVVPSQPSFNFSIEGPSVVQLPQNSVLLKVVFNGTQTCINCTFYWEVLEGVGFATSDTYTKPVLKLVDLREGTIRLRITLKNGTLVAFRDTLLKILPKKQGNKAPIAVIRPTRYFIGSSDDSGELEFEWKMLNGPAVLLPAMNTAIMRLDGLLIGNYTFQYVLSGLTVRDKEGATSNQNVDVIVNPKRDDPPKAHINECGDSSPISTIDVRLPRETLLLCANQSTDDYGIESYNWFRVDNFTSQLSLDYSGSTTSVLAITNLQTNEKFGPYVFRLEVKDKSGNKDSTNVSILVNKAVNQKPRPDAGGNQTIELPQNSIVLNGNVKDDGEISSYMWYQIRYKYFLLILFYGPSEAIFVNRDKSKCTVSGLIEGLYQFRFNVTDDGGLSAVDDTFVAVIRSKNEPPVAKASNITVTLPANLAILNGSSSFDDAGIVRYLWIPNDDVPACITFLGDSVSNPIAYLHGIVPGVFLFTLKVWDQSEEQNSTVVSLTVLQGDEHLNSVEMFINQAIFDMTYRLRTKLEKSLSAALVTKVFFFMKLTGTNALENSDEVIKTSVWNTVSANKAVEFLRAESNMISEFQIVSINTLCKMRVSTRILENHRNLIKLNFSDCFLDCSGHGVCSNFTKECLCNRYWMSNIIAYLINGTKRD</sequence>
<dbReference type="SMART" id="SM00089">
    <property type="entry name" value="PKD"/>
    <property type="match status" value="3"/>
</dbReference>
<organism evidence="3 5">
    <name type="scientific">Dracunculus medinensis</name>
    <name type="common">Guinea worm</name>
    <dbReference type="NCBI Taxonomy" id="318479"/>
    <lineage>
        <taxon>Eukaryota</taxon>
        <taxon>Metazoa</taxon>
        <taxon>Ecdysozoa</taxon>
        <taxon>Nematoda</taxon>
        <taxon>Chromadorea</taxon>
        <taxon>Rhabditida</taxon>
        <taxon>Spirurina</taxon>
        <taxon>Dracunculoidea</taxon>
        <taxon>Dracunculidae</taxon>
        <taxon>Dracunculus</taxon>
    </lineage>
</organism>
<dbReference type="GO" id="GO:0001764">
    <property type="term" value="P:neuron migration"/>
    <property type="evidence" value="ECO:0007669"/>
    <property type="project" value="TreeGrafter"/>
</dbReference>
<evidence type="ECO:0000313" key="4">
    <source>
        <dbReference type="Proteomes" id="UP000274756"/>
    </source>
</evidence>
<keyword evidence="4" id="KW-1185">Reference proteome</keyword>
<proteinExistence type="predicted"/>
<dbReference type="InterPro" id="IPR029865">
    <property type="entry name" value="KIAA0319-like"/>
</dbReference>
<dbReference type="AlphaFoldDB" id="A0A0N4UBF0"/>
<gene>
    <name evidence="2" type="ORF">DME_LOCUS8409</name>
</gene>
<dbReference type="Proteomes" id="UP000038040">
    <property type="component" value="Unplaced"/>
</dbReference>
<reference evidence="5" key="1">
    <citation type="submission" date="2017-02" db="UniProtKB">
        <authorList>
            <consortium name="WormBaseParasite"/>
        </authorList>
    </citation>
    <scope>IDENTIFICATION</scope>
</reference>
<evidence type="ECO:0000259" key="1">
    <source>
        <dbReference type="SMART" id="SM00089"/>
    </source>
</evidence>